<dbReference type="PANTHER" id="PTHR35333">
    <property type="entry name" value="BETA-LACTAMASE"/>
    <property type="match status" value="1"/>
</dbReference>
<dbReference type="RefSeq" id="WP_193553502.1">
    <property type="nucleotide sequence ID" value="NZ_JBFAUK010000018.1"/>
</dbReference>
<gene>
    <name evidence="4" type="ORF">AB0L16_22495</name>
</gene>
<evidence type="ECO:0000259" key="3">
    <source>
        <dbReference type="Pfam" id="PF13354"/>
    </source>
</evidence>
<evidence type="ECO:0000256" key="2">
    <source>
        <dbReference type="SAM" id="SignalP"/>
    </source>
</evidence>
<protein>
    <submittedName>
        <fullName evidence="4">Serine hydrolase</fullName>
    </submittedName>
</protein>
<dbReference type="SUPFAM" id="SSF56601">
    <property type="entry name" value="beta-lactamase/transpeptidase-like"/>
    <property type="match status" value="1"/>
</dbReference>
<dbReference type="GO" id="GO:0016787">
    <property type="term" value="F:hydrolase activity"/>
    <property type="evidence" value="ECO:0007669"/>
    <property type="project" value="UniProtKB-KW"/>
</dbReference>
<feature type="chain" id="PRO_5046475556" evidence="2">
    <location>
        <begin position="19"/>
        <end position="292"/>
    </location>
</feature>
<dbReference type="Proteomes" id="UP001552594">
    <property type="component" value="Unassembled WGS sequence"/>
</dbReference>
<dbReference type="EMBL" id="JBFAUK010000018">
    <property type="protein sequence ID" value="MEV5509167.1"/>
    <property type="molecule type" value="Genomic_DNA"/>
</dbReference>
<keyword evidence="2" id="KW-0732">Signal</keyword>
<dbReference type="Pfam" id="PF13354">
    <property type="entry name" value="Beta-lactamase2"/>
    <property type="match status" value="1"/>
</dbReference>
<keyword evidence="5" id="KW-1185">Reference proteome</keyword>
<dbReference type="PANTHER" id="PTHR35333:SF3">
    <property type="entry name" value="BETA-LACTAMASE-TYPE TRANSPEPTIDASE FOLD CONTAINING PROTEIN"/>
    <property type="match status" value="1"/>
</dbReference>
<evidence type="ECO:0000256" key="1">
    <source>
        <dbReference type="SAM" id="MobiDB-lite"/>
    </source>
</evidence>
<keyword evidence="4" id="KW-0378">Hydrolase</keyword>
<evidence type="ECO:0000313" key="4">
    <source>
        <dbReference type="EMBL" id="MEV5509167.1"/>
    </source>
</evidence>
<feature type="domain" description="Beta-lactamase class A catalytic" evidence="3">
    <location>
        <begin position="105"/>
        <end position="242"/>
    </location>
</feature>
<name>A0ABV3K1Z0_STRON</name>
<reference evidence="4 5" key="1">
    <citation type="submission" date="2024-06" db="EMBL/GenBank/DDBJ databases">
        <title>The Natural Products Discovery Center: Release of the First 8490 Sequenced Strains for Exploring Actinobacteria Biosynthetic Diversity.</title>
        <authorList>
            <person name="Kalkreuter E."/>
            <person name="Kautsar S.A."/>
            <person name="Yang D."/>
            <person name="Bader C.D."/>
            <person name="Teijaro C.N."/>
            <person name="Fluegel L."/>
            <person name="Davis C.M."/>
            <person name="Simpson J.R."/>
            <person name="Lauterbach L."/>
            <person name="Steele A.D."/>
            <person name="Gui C."/>
            <person name="Meng S."/>
            <person name="Li G."/>
            <person name="Viehrig K."/>
            <person name="Ye F."/>
            <person name="Su P."/>
            <person name="Kiefer A.F."/>
            <person name="Nichols A."/>
            <person name="Cepeda A.J."/>
            <person name="Yan W."/>
            <person name="Fan B."/>
            <person name="Jiang Y."/>
            <person name="Adhikari A."/>
            <person name="Zheng C.-J."/>
            <person name="Schuster L."/>
            <person name="Cowan T.M."/>
            <person name="Smanski M.J."/>
            <person name="Chevrette M.G."/>
            <person name="De Carvalho L.P.S."/>
            <person name="Shen B."/>
        </authorList>
    </citation>
    <scope>NUCLEOTIDE SEQUENCE [LARGE SCALE GENOMIC DNA]</scope>
    <source>
        <strain evidence="4 5">NPDC052347</strain>
    </source>
</reference>
<sequence>MALAAGTLMAAAIPPAAAATPRVVCSSAKPGLAAKLVKDIEAALRGRSSVTALALHDPATGTSCTLRENQRFDSASVVKVTVLATLLWDADQRHRTLTREETRWARKMITESDNASTTALWKRLGVARVRAFVRAAGMTHTVPGANGYWGLTQITARDQQRLLALLTADNAVLKASSRAYVLDLMSEVIPAQRWGTPTGAPGDAKVHVKNGWLQRSASKDWRVHSIGAFTGGGHNYTISVLTEHNRTMNTGVSTINAVARAVHRNLNPDARPPMTVAPPTDPAEVMPPVPGW</sequence>
<dbReference type="InterPro" id="IPR012338">
    <property type="entry name" value="Beta-lactam/transpept-like"/>
</dbReference>
<feature type="signal peptide" evidence="2">
    <location>
        <begin position="1"/>
        <end position="18"/>
    </location>
</feature>
<organism evidence="4 5">
    <name type="scientific">Streptomyces orinoci</name>
    <name type="common">Streptoverticillium orinoci</name>
    <dbReference type="NCBI Taxonomy" id="67339"/>
    <lineage>
        <taxon>Bacteria</taxon>
        <taxon>Bacillati</taxon>
        <taxon>Actinomycetota</taxon>
        <taxon>Actinomycetes</taxon>
        <taxon>Kitasatosporales</taxon>
        <taxon>Streptomycetaceae</taxon>
        <taxon>Streptomyces</taxon>
    </lineage>
</organism>
<proteinExistence type="predicted"/>
<feature type="compositionally biased region" description="Pro residues" evidence="1">
    <location>
        <begin position="275"/>
        <end position="292"/>
    </location>
</feature>
<comment type="caution">
    <text evidence="4">The sequence shown here is derived from an EMBL/GenBank/DDBJ whole genome shotgun (WGS) entry which is preliminary data.</text>
</comment>
<dbReference type="Gene3D" id="3.40.710.10">
    <property type="entry name" value="DD-peptidase/beta-lactamase superfamily"/>
    <property type="match status" value="1"/>
</dbReference>
<feature type="region of interest" description="Disordered" evidence="1">
    <location>
        <begin position="267"/>
        <end position="292"/>
    </location>
</feature>
<evidence type="ECO:0000313" key="5">
    <source>
        <dbReference type="Proteomes" id="UP001552594"/>
    </source>
</evidence>
<dbReference type="InterPro" id="IPR000871">
    <property type="entry name" value="Beta-lactam_class-A"/>
</dbReference>
<accession>A0ABV3K1Z0</accession>
<dbReference type="InterPro" id="IPR045155">
    <property type="entry name" value="Beta-lactam_cat"/>
</dbReference>